<evidence type="ECO:0000313" key="2">
    <source>
        <dbReference type="Proteomes" id="UP001458880"/>
    </source>
</evidence>
<gene>
    <name evidence="1" type="ORF">QE152_g37429</name>
</gene>
<dbReference type="PANTHER" id="PTHR37962">
    <property type="entry name" value="MALE STERILE (3) 76CA"/>
    <property type="match status" value="1"/>
</dbReference>
<protein>
    <submittedName>
        <fullName evidence="1">Uncharacterized protein</fullName>
    </submittedName>
</protein>
<dbReference type="Proteomes" id="UP001458880">
    <property type="component" value="Unassembled WGS sequence"/>
</dbReference>
<accession>A0AAW1IA67</accession>
<keyword evidence="2" id="KW-1185">Reference proteome</keyword>
<sequence>MYPQQNCECADIILPFFPKYEYEYLFESHLRVTWFERDFSQSRFNFEKTNTGSNACTLIAVLLAAKCYTNKIQMHGPEKHINYFLVKALGESILEGNSIHNSLKSKGVLNNINLTVPEGLKFSGMKYCGLVEWTCNLYMQPLEATLYMNLKSQWLEWIKSSPGKKYKDLFVILICDARSVLFIINDDLDTVTLVDSHQHTNGKGAVIAIVSRPRLKYLCQWFGRLINTCYQSNPDLYELSFLYFKKKQKSKKLT</sequence>
<organism evidence="1 2">
    <name type="scientific">Popillia japonica</name>
    <name type="common">Japanese beetle</name>
    <dbReference type="NCBI Taxonomy" id="7064"/>
    <lineage>
        <taxon>Eukaryota</taxon>
        <taxon>Metazoa</taxon>
        <taxon>Ecdysozoa</taxon>
        <taxon>Arthropoda</taxon>
        <taxon>Hexapoda</taxon>
        <taxon>Insecta</taxon>
        <taxon>Pterygota</taxon>
        <taxon>Neoptera</taxon>
        <taxon>Endopterygota</taxon>
        <taxon>Coleoptera</taxon>
        <taxon>Polyphaga</taxon>
        <taxon>Scarabaeiformia</taxon>
        <taxon>Scarabaeidae</taxon>
        <taxon>Rutelinae</taxon>
        <taxon>Popillia</taxon>
    </lineage>
</organism>
<dbReference type="AlphaFoldDB" id="A0AAW1IA67"/>
<reference evidence="1 2" key="1">
    <citation type="journal article" date="2024" name="BMC Genomics">
        <title>De novo assembly and annotation of Popillia japonica's genome with initial clues to its potential as an invasive pest.</title>
        <authorList>
            <person name="Cucini C."/>
            <person name="Boschi S."/>
            <person name="Funari R."/>
            <person name="Cardaioli E."/>
            <person name="Iannotti N."/>
            <person name="Marturano G."/>
            <person name="Paoli F."/>
            <person name="Bruttini M."/>
            <person name="Carapelli A."/>
            <person name="Frati F."/>
            <person name="Nardi F."/>
        </authorList>
    </citation>
    <scope>NUCLEOTIDE SEQUENCE [LARGE SCALE GENOMIC DNA]</scope>
    <source>
        <strain evidence="1">DMR45628</strain>
    </source>
</reference>
<proteinExistence type="predicted"/>
<dbReference type="EMBL" id="JASPKY010000728">
    <property type="protein sequence ID" value="KAK9686117.1"/>
    <property type="molecule type" value="Genomic_DNA"/>
</dbReference>
<dbReference type="PANTHER" id="PTHR37962:SF2">
    <property type="entry name" value="MALE STERILE (3) 76CA"/>
    <property type="match status" value="1"/>
</dbReference>
<comment type="caution">
    <text evidence="1">The sequence shown here is derived from an EMBL/GenBank/DDBJ whole genome shotgun (WGS) entry which is preliminary data.</text>
</comment>
<name>A0AAW1IA67_POPJA</name>
<evidence type="ECO:0000313" key="1">
    <source>
        <dbReference type="EMBL" id="KAK9686117.1"/>
    </source>
</evidence>